<dbReference type="CDD" id="cd14014">
    <property type="entry name" value="STKc_PknB_like"/>
    <property type="match status" value="1"/>
</dbReference>
<dbReference type="GO" id="GO:0004674">
    <property type="term" value="F:protein serine/threonine kinase activity"/>
    <property type="evidence" value="ECO:0007669"/>
    <property type="project" value="UniProtKB-KW"/>
</dbReference>
<evidence type="ECO:0000313" key="9">
    <source>
        <dbReference type="Proteomes" id="UP000588068"/>
    </source>
</evidence>
<keyword evidence="9" id="KW-1185">Reference proteome</keyword>
<comment type="caution">
    <text evidence="8">The sequence shown here is derived from an EMBL/GenBank/DDBJ whole genome shotgun (WGS) entry which is preliminary data.</text>
</comment>
<feature type="region of interest" description="Disordered" evidence="6">
    <location>
        <begin position="456"/>
        <end position="495"/>
    </location>
</feature>
<dbReference type="Gene3D" id="1.10.510.10">
    <property type="entry name" value="Transferase(Phosphotransferase) domain 1"/>
    <property type="match status" value="1"/>
</dbReference>
<dbReference type="Proteomes" id="UP000588068">
    <property type="component" value="Unassembled WGS sequence"/>
</dbReference>
<evidence type="ECO:0000256" key="5">
    <source>
        <dbReference type="PROSITE-ProRule" id="PRU10141"/>
    </source>
</evidence>
<dbReference type="AlphaFoldDB" id="A0A841HKX4"/>
<feature type="region of interest" description="Disordered" evidence="6">
    <location>
        <begin position="354"/>
        <end position="405"/>
    </location>
</feature>
<keyword evidence="8" id="KW-0723">Serine/threonine-protein kinase</keyword>
<dbReference type="InterPro" id="IPR008271">
    <property type="entry name" value="Ser/Thr_kinase_AS"/>
</dbReference>
<feature type="region of interest" description="Disordered" evidence="6">
    <location>
        <begin position="45"/>
        <end position="69"/>
    </location>
</feature>
<evidence type="ECO:0000256" key="4">
    <source>
        <dbReference type="ARBA" id="ARBA00022840"/>
    </source>
</evidence>
<keyword evidence="2 5" id="KW-0547">Nucleotide-binding</keyword>
<gene>
    <name evidence="8" type="ORF">HNQ60_001887</name>
</gene>
<dbReference type="RefSeq" id="WP_184330971.1">
    <property type="nucleotide sequence ID" value="NZ_JACHHZ010000002.1"/>
</dbReference>
<feature type="compositionally biased region" description="Acidic residues" evidence="6">
    <location>
        <begin position="479"/>
        <end position="490"/>
    </location>
</feature>
<dbReference type="PANTHER" id="PTHR43289:SF6">
    <property type="entry name" value="SERINE_THREONINE-PROTEIN KINASE NEKL-3"/>
    <property type="match status" value="1"/>
</dbReference>
<dbReference type="EMBL" id="JACHHZ010000002">
    <property type="protein sequence ID" value="MBB6093009.1"/>
    <property type="molecule type" value="Genomic_DNA"/>
</dbReference>
<dbReference type="Pfam" id="PF00069">
    <property type="entry name" value="Pkinase"/>
    <property type="match status" value="1"/>
</dbReference>
<feature type="compositionally biased region" description="Low complexity" evidence="6">
    <location>
        <begin position="369"/>
        <end position="387"/>
    </location>
</feature>
<dbReference type="GO" id="GO:0005524">
    <property type="term" value="F:ATP binding"/>
    <property type="evidence" value="ECO:0007669"/>
    <property type="project" value="UniProtKB-UniRule"/>
</dbReference>
<dbReference type="Gene3D" id="3.30.200.20">
    <property type="entry name" value="Phosphorylase Kinase, domain 1"/>
    <property type="match status" value="1"/>
</dbReference>
<dbReference type="SUPFAM" id="SSF141072">
    <property type="entry name" value="CalX-like"/>
    <property type="match status" value="1"/>
</dbReference>
<feature type="binding site" evidence="5">
    <location>
        <position position="124"/>
    </location>
    <ligand>
        <name>ATP</name>
        <dbReference type="ChEBI" id="CHEBI:30616"/>
    </ligand>
</feature>
<feature type="compositionally biased region" description="Basic and acidic residues" evidence="6">
    <location>
        <begin position="388"/>
        <end position="405"/>
    </location>
</feature>
<dbReference type="PROSITE" id="PS00108">
    <property type="entry name" value="PROTEIN_KINASE_ST"/>
    <property type="match status" value="1"/>
</dbReference>
<dbReference type="InterPro" id="IPR000719">
    <property type="entry name" value="Prot_kinase_dom"/>
</dbReference>
<dbReference type="PROSITE" id="PS00107">
    <property type="entry name" value="PROTEIN_KINASE_ATP"/>
    <property type="match status" value="1"/>
</dbReference>
<evidence type="ECO:0000256" key="3">
    <source>
        <dbReference type="ARBA" id="ARBA00022777"/>
    </source>
</evidence>
<feature type="region of interest" description="Disordered" evidence="6">
    <location>
        <begin position="527"/>
        <end position="554"/>
    </location>
</feature>
<feature type="region of interest" description="Disordered" evidence="6">
    <location>
        <begin position="421"/>
        <end position="444"/>
    </location>
</feature>
<dbReference type="PROSITE" id="PS50011">
    <property type="entry name" value="PROTEIN_KINASE_DOM"/>
    <property type="match status" value="1"/>
</dbReference>
<keyword evidence="3 8" id="KW-0418">Kinase</keyword>
<reference evidence="8 9" key="1">
    <citation type="submission" date="2020-08" db="EMBL/GenBank/DDBJ databases">
        <title>Genomic Encyclopedia of Type Strains, Phase IV (KMG-IV): sequencing the most valuable type-strain genomes for metagenomic binning, comparative biology and taxonomic classification.</title>
        <authorList>
            <person name="Goeker M."/>
        </authorList>
    </citation>
    <scope>NUCLEOTIDE SEQUENCE [LARGE SCALE GENOMIC DNA]</scope>
    <source>
        <strain evidence="8 9">DSM 26723</strain>
    </source>
</reference>
<evidence type="ECO:0000256" key="1">
    <source>
        <dbReference type="ARBA" id="ARBA00022679"/>
    </source>
</evidence>
<dbReference type="PANTHER" id="PTHR43289">
    <property type="entry name" value="MITOGEN-ACTIVATED PROTEIN KINASE KINASE KINASE 20-RELATED"/>
    <property type="match status" value="1"/>
</dbReference>
<sequence length="962" mass="105268">MSDPTTGQTNSKGNHLPASAAASDPATVRLSDLKIEATADSEPITQGINSQGINGQGTDGAAKENADLPPPSIDAVREIGMATVLSRRYLIERAIGAGGTSTIFSALDRHRLHGNSADAMVAVKVLLPAYRSDDTRIQRLIREFRYMQRLTHPGIARVFDLDCDDGVWFMTMELLHGESLSRRLHHQPEKRLETQEALRILIECSEALLCAHEHGVVHGDLKPGNVFIDTRGAAHLLDFGSVPEQSGMIVPLHERFATPAYASPQILEGEIAEVRDDLFSLGCLAYQILSGQHPFALKSSLDVRDEGARLTWLPSIPARHFGVIARMLSWERDERPASAREFVDSLNAAQVRAKAAYARQPRTPEPEYSEPAAASDESSAADPSPSAQREHESESKQREKRPATSEDIARAFAQFAGVVPDSWVSPDENPARVASTAASEEDQPRVRWGKTIPHELIDPKPRIDGFQPSAASPPVGEPETMETEPTEEVPEQPLAKPTWRHRLSWLSLRPRTRERIEPVVAAVVAEPISEPPSIESDSEPQEEEPRSAPTPELQWRGAWPSSWAAIATRLRQLRPATSFRVRNAALASATRSAAQPRSSGALPVAPSSWMPQVRMEQRLSVHWPDLHLIPSAASEPIVRFDTRLLPQPLVVAAAASRRGPAPEQAAPIEETLSTLEPVVALEPFVGPRRPSRGRRILSAAAVQAQRSGTRVRDGWRTASASTARIAASISVPRIPWRRTVEMWPHWRELRRSIGSLSIQPRPQWREAMPVLTIAGIAFFAVLLLQLSSEVRSDFSLLAERERQSEARLAALADMEISIIEPEIVASAAPVLPTAAVEPSLPAASGVVSFQSRRVIVVHGQQMAAINLLRERSTAGAAPVRWSIAPGTAKPGVDYELPTLQTARFNDGQDVRTLFIPIKPSSSTRERRFTIRLRKTPGAPAFGEITETEVVLRGSAVVSVAAR</sequence>
<dbReference type="InterPro" id="IPR038081">
    <property type="entry name" value="CalX-like_sf"/>
</dbReference>
<protein>
    <submittedName>
        <fullName evidence="8">Serine/threonine protein kinase</fullName>
    </submittedName>
</protein>
<feature type="compositionally biased region" description="Polar residues" evidence="6">
    <location>
        <begin position="1"/>
        <end position="13"/>
    </location>
</feature>
<evidence type="ECO:0000256" key="6">
    <source>
        <dbReference type="SAM" id="MobiDB-lite"/>
    </source>
</evidence>
<keyword evidence="4 5" id="KW-0067">ATP-binding</keyword>
<dbReference type="SUPFAM" id="SSF56112">
    <property type="entry name" value="Protein kinase-like (PK-like)"/>
    <property type="match status" value="1"/>
</dbReference>
<organism evidence="8 9">
    <name type="scientific">Povalibacter uvarum</name>
    <dbReference type="NCBI Taxonomy" id="732238"/>
    <lineage>
        <taxon>Bacteria</taxon>
        <taxon>Pseudomonadati</taxon>
        <taxon>Pseudomonadota</taxon>
        <taxon>Gammaproteobacteria</taxon>
        <taxon>Steroidobacterales</taxon>
        <taxon>Steroidobacteraceae</taxon>
        <taxon>Povalibacter</taxon>
    </lineage>
</organism>
<keyword evidence="1" id="KW-0808">Transferase</keyword>
<name>A0A841HKX4_9GAMM</name>
<feature type="domain" description="Protein kinase" evidence="7">
    <location>
        <begin position="89"/>
        <end position="347"/>
    </location>
</feature>
<dbReference type="SMART" id="SM00220">
    <property type="entry name" value="S_TKc"/>
    <property type="match status" value="1"/>
</dbReference>
<dbReference type="InterPro" id="IPR011009">
    <property type="entry name" value="Kinase-like_dom_sf"/>
</dbReference>
<feature type="region of interest" description="Disordered" evidence="6">
    <location>
        <begin position="1"/>
        <end position="27"/>
    </location>
</feature>
<evidence type="ECO:0000313" key="8">
    <source>
        <dbReference type="EMBL" id="MBB6093009.1"/>
    </source>
</evidence>
<dbReference type="Gene3D" id="2.60.40.2030">
    <property type="match status" value="1"/>
</dbReference>
<dbReference type="InterPro" id="IPR017441">
    <property type="entry name" value="Protein_kinase_ATP_BS"/>
</dbReference>
<proteinExistence type="predicted"/>
<evidence type="ECO:0000259" key="7">
    <source>
        <dbReference type="PROSITE" id="PS50011"/>
    </source>
</evidence>
<evidence type="ECO:0000256" key="2">
    <source>
        <dbReference type="ARBA" id="ARBA00022741"/>
    </source>
</evidence>
<accession>A0A841HKX4</accession>